<evidence type="ECO:0000256" key="1">
    <source>
        <dbReference type="SAM" id="MobiDB-lite"/>
    </source>
</evidence>
<gene>
    <name evidence="2" type="ORF">NDU88_002547</name>
</gene>
<dbReference type="Proteomes" id="UP001066276">
    <property type="component" value="Chromosome 4_2"/>
</dbReference>
<feature type="region of interest" description="Disordered" evidence="1">
    <location>
        <begin position="21"/>
        <end position="40"/>
    </location>
</feature>
<accession>A0AAV7SDF5</accession>
<feature type="region of interest" description="Disordered" evidence="1">
    <location>
        <begin position="400"/>
        <end position="423"/>
    </location>
</feature>
<feature type="compositionally biased region" description="Low complexity" evidence="1">
    <location>
        <begin position="30"/>
        <end position="40"/>
    </location>
</feature>
<dbReference type="EMBL" id="JANPWB010000008">
    <property type="protein sequence ID" value="KAJ1162068.1"/>
    <property type="molecule type" value="Genomic_DNA"/>
</dbReference>
<comment type="caution">
    <text evidence="2">The sequence shown here is derived from an EMBL/GenBank/DDBJ whole genome shotgun (WGS) entry which is preliminary data.</text>
</comment>
<keyword evidence="3" id="KW-1185">Reference proteome</keyword>
<name>A0AAV7SDF5_PLEWA</name>
<sequence length="423" mass="44047">MPMRSRKGPKQGLLLHTLAPEGIAGPANGRRSSLPGGASSAPSTVIITVVQGSLAPAHHSGLSDRSPLRGPIQELPAAHLSPGLHIAPSVRMIPPRISVSTPGVPPRAAADCPQPRSPLGGDRTRETRPRVVSEGPQRLLTGHAQPGQSTAASPSQTSHLVHGPPPGPCPLITTASSGATTAQLSAPGSRVPYCHCPAQSAYHHQPFTSMGPASFATSNVPINGAPAASLSTSVALGSLSLPRCPWSLDPPLALSRCPTGPGPAALPLLWLFSGGLWQNPDFGRREVPIPSPAFCPSPGHSTGRSPGCPITKYSGHSWCGTLTCLAAPLRLQARLPRRCGRSHRPPRLRCGPSQPQDRAWARCDSPRQRSPYAARCSFLSQGSGPLLPRHFPRTRGYADGQGGTGTVGLWPADDGGIRTTPRV</sequence>
<organism evidence="2 3">
    <name type="scientific">Pleurodeles waltl</name>
    <name type="common">Iberian ribbed newt</name>
    <dbReference type="NCBI Taxonomy" id="8319"/>
    <lineage>
        <taxon>Eukaryota</taxon>
        <taxon>Metazoa</taxon>
        <taxon>Chordata</taxon>
        <taxon>Craniata</taxon>
        <taxon>Vertebrata</taxon>
        <taxon>Euteleostomi</taxon>
        <taxon>Amphibia</taxon>
        <taxon>Batrachia</taxon>
        <taxon>Caudata</taxon>
        <taxon>Salamandroidea</taxon>
        <taxon>Salamandridae</taxon>
        <taxon>Pleurodelinae</taxon>
        <taxon>Pleurodeles</taxon>
    </lineage>
</organism>
<protein>
    <submittedName>
        <fullName evidence="2">Uncharacterized protein</fullName>
    </submittedName>
</protein>
<feature type="region of interest" description="Disordered" evidence="1">
    <location>
        <begin position="97"/>
        <end position="175"/>
    </location>
</feature>
<evidence type="ECO:0000313" key="3">
    <source>
        <dbReference type="Proteomes" id="UP001066276"/>
    </source>
</evidence>
<feature type="region of interest" description="Disordered" evidence="1">
    <location>
        <begin position="342"/>
        <end position="361"/>
    </location>
</feature>
<proteinExistence type="predicted"/>
<feature type="compositionally biased region" description="Polar residues" evidence="1">
    <location>
        <begin position="146"/>
        <end position="159"/>
    </location>
</feature>
<dbReference type="AlphaFoldDB" id="A0AAV7SDF5"/>
<evidence type="ECO:0000313" key="2">
    <source>
        <dbReference type="EMBL" id="KAJ1162068.1"/>
    </source>
</evidence>
<reference evidence="2" key="1">
    <citation type="journal article" date="2022" name="bioRxiv">
        <title>Sequencing and chromosome-scale assembly of the giantPleurodeles waltlgenome.</title>
        <authorList>
            <person name="Brown T."/>
            <person name="Elewa A."/>
            <person name="Iarovenko S."/>
            <person name="Subramanian E."/>
            <person name="Araus A.J."/>
            <person name="Petzold A."/>
            <person name="Susuki M."/>
            <person name="Suzuki K.-i.T."/>
            <person name="Hayashi T."/>
            <person name="Toyoda A."/>
            <person name="Oliveira C."/>
            <person name="Osipova E."/>
            <person name="Leigh N.D."/>
            <person name="Simon A."/>
            <person name="Yun M.H."/>
        </authorList>
    </citation>
    <scope>NUCLEOTIDE SEQUENCE</scope>
    <source>
        <strain evidence="2">20211129_DDA</strain>
        <tissue evidence="2">Liver</tissue>
    </source>
</reference>
<feature type="compositionally biased region" description="Basic and acidic residues" evidence="1">
    <location>
        <begin position="122"/>
        <end position="131"/>
    </location>
</feature>